<dbReference type="EMBL" id="FNXT01001207">
    <property type="protein sequence ID" value="SZX74186.1"/>
    <property type="molecule type" value="Genomic_DNA"/>
</dbReference>
<keyword evidence="5" id="KW-1185">Reference proteome</keyword>
<keyword evidence="1" id="KW-0732">Signal</keyword>
<evidence type="ECO:0000313" key="3">
    <source>
        <dbReference type="EMBL" id="SZX74186.1"/>
    </source>
</evidence>
<evidence type="ECO:0000313" key="4">
    <source>
        <dbReference type="EMBL" id="SZX76062.1"/>
    </source>
</evidence>
<sequence length="550" mass="59405">MTAFTKPWRSQLIFATQRWWLLFLLVSSSAATQHSAPSAAAASTQARLTTASTTGGKAAFKARILQAAAARPRQDVQQPTLPESLLARGYKGLAPAVMRNWRRLADKLNTPGSNVTVVAFGGSITAGYIDAAPNSSWVDPLMASLRVRYPAVSFSLVNLARGGHDVQAAATCWYQLAPQDADLILVEYSVNGCNGNMWCHSFMAPKIAAYEIFMRRMIRRAPWAALLAVAAFDFTSMGVSLRDSFNHRIAGNTTRLRPHYSSGENFHTRIAHRYGIPMASIRDALYDIFYDDQLLLAVTGMTKEQLLSPAAMIHPSAAGHVLFAKVIWYTLQLTLSNVMAATRGAPGSPQQQQLPVPPPISPKAAAEAGIDPFCAEAAHLEQYATNSTGWSWGEGPRGLPCPHPNCIAWGFSATGAGKTLEFTIDTQNSTSGSALQRRSLLGIFQRSILADWVSKLGPAQLSCVSGCSCRPVQMTFDPSVLRSMGKNNWGNLGVASTEVTPHPQCVVAVTILGSATGQGFFFFNGLAVVPLAKPDLLPIDQRAKYAFRFS</sequence>
<evidence type="ECO:0000313" key="5">
    <source>
        <dbReference type="Proteomes" id="UP000256970"/>
    </source>
</evidence>
<reference evidence="3 5" key="1">
    <citation type="submission" date="2016-10" db="EMBL/GenBank/DDBJ databases">
        <authorList>
            <person name="Cai Z."/>
        </authorList>
    </citation>
    <scope>NUCLEOTIDE SEQUENCE [LARGE SCALE GENOMIC DNA]</scope>
</reference>
<dbReference type="STRING" id="3088.A0A383WBV1"/>
<proteinExistence type="predicted"/>
<dbReference type="Proteomes" id="UP000256970">
    <property type="component" value="Unassembled WGS sequence"/>
</dbReference>
<gene>
    <name evidence="3" type="ORF">BQ4739_LOCUS14431</name>
    <name evidence="4" type="ORF">BQ4739_LOCUS16425</name>
</gene>
<accession>A0A383WBV1</accession>
<dbReference type="InterPro" id="IPR013830">
    <property type="entry name" value="SGNH_hydro"/>
</dbReference>
<dbReference type="PANTHER" id="PTHR34407">
    <property type="entry name" value="EXPRESSED PROTEIN"/>
    <property type="match status" value="1"/>
</dbReference>
<dbReference type="PANTHER" id="PTHR34407:SF1">
    <property type="entry name" value="SGNH HYDROLASE-TYPE ESTERASE DOMAIN-CONTAINING PROTEIN"/>
    <property type="match status" value="1"/>
</dbReference>
<dbReference type="SUPFAM" id="SSF52266">
    <property type="entry name" value="SGNH hydrolase"/>
    <property type="match status" value="1"/>
</dbReference>
<feature type="domain" description="SGNH hydrolase-type esterase" evidence="2">
    <location>
        <begin position="119"/>
        <end position="320"/>
    </location>
</feature>
<dbReference type="Gene3D" id="3.40.50.1110">
    <property type="entry name" value="SGNH hydrolase"/>
    <property type="match status" value="1"/>
</dbReference>
<dbReference type="AlphaFoldDB" id="A0A383WBV1"/>
<protein>
    <recommendedName>
        <fullName evidence="2">SGNH hydrolase-type esterase domain-containing protein</fullName>
    </recommendedName>
</protein>
<dbReference type="EMBL" id="FNXT01001248">
    <property type="protein sequence ID" value="SZX76062.1"/>
    <property type="molecule type" value="Genomic_DNA"/>
</dbReference>
<dbReference type="InterPro" id="IPR036514">
    <property type="entry name" value="SGNH_hydro_sf"/>
</dbReference>
<dbReference type="CDD" id="cd00229">
    <property type="entry name" value="SGNH_hydrolase"/>
    <property type="match status" value="1"/>
</dbReference>
<feature type="signal peptide" evidence="1">
    <location>
        <begin position="1"/>
        <end position="30"/>
    </location>
</feature>
<name>A0A383WBV1_TETOB</name>
<evidence type="ECO:0000259" key="2">
    <source>
        <dbReference type="Pfam" id="PF13472"/>
    </source>
</evidence>
<evidence type="ECO:0000256" key="1">
    <source>
        <dbReference type="SAM" id="SignalP"/>
    </source>
</evidence>
<organism evidence="3 5">
    <name type="scientific">Tetradesmus obliquus</name>
    <name type="common">Green alga</name>
    <name type="synonym">Acutodesmus obliquus</name>
    <dbReference type="NCBI Taxonomy" id="3088"/>
    <lineage>
        <taxon>Eukaryota</taxon>
        <taxon>Viridiplantae</taxon>
        <taxon>Chlorophyta</taxon>
        <taxon>core chlorophytes</taxon>
        <taxon>Chlorophyceae</taxon>
        <taxon>CS clade</taxon>
        <taxon>Sphaeropleales</taxon>
        <taxon>Scenedesmaceae</taxon>
        <taxon>Tetradesmus</taxon>
    </lineage>
</organism>
<feature type="chain" id="PRO_5033361795" description="SGNH hydrolase-type esterase domain-containing protein" evidence="1">
    <location>
        <begin position="31"/>
        <end position="550"/>
    </location>
</feature>
<dbReference type="Pfam" id="PF13472">
    <property type="entry name" value="Lipase_GDSL_2"/>
    <property type="match status" value="1"/>
</dbReference>